<evidence type="ECO:0000256" key="2">
    <source>
        <dbReference type="ARBA" id="ARBA00022448"/>
    </source>
</evidence>
<evidence type="ECO:0000259" key="6">
    <source>
        <dbReference type="PROSITE" id="PS50003"/>
    </source>
</evidence>
<feature type="compositionally biased region" description="Basic and acidic residues" evidence="5">
    <location>
        <begin position="701"/>
        <end position="720"/>
    </location>
</feature>
<feature type="compositionally biased region" description="Polar residues" evidence="5">
    <location>
        <begin position="260"/>
        <end position="272"/>
    </location>
</feature>
<keyword evidence="2" id="KW-0813">Transport</keyword>
<feature type="region of interest" description="Disordered" evidence="5">
    <location>
        <begin position="324"/>
        <end position="391"/>
    </location>
</feature>
<protein>
    <recommendedName>
        <fullName evidence="6">PH domain-containing protein</fullName>
    </recommendedName>
</protein>
<comment type="similarity">
    <text evidence="1">Belongs to the OSBP family.</text>
</comment>
<dbReference type="SMART" id="SM00233">
    <property type="entry name" value="PH"/>
    <property type="match status" value="1"/>
</dbReference>
<dbReference type="Pfam" id="PF01237">
    <property type="entry name" value="Oxysterol_BP"/>
    <property type="match status" value="1"/>
</dbReference>
<dbReference type="GO" id="GO:0030011">
    <property type="term" value="P:maintenance of cell polarity"/>
    <property type="evidence" value="ECO:0007669"/>
    <property type="project" value="TreeGrafter"/>
</dbReference>
<dbReference type="GO" id="GO:0006897">
    <property type="term" value="P:endocytosis"/>
    <property type="evidence" value="ECO:0007669"/>
    <property type="project" value="TreeGrafter"/>
</dbReference>
<gene>
    <name evidence="7" type="ORF">EVJ58_g5773</name>
</gene>
<keyword evidence="3" id="KW-0445">Lipid transport</keyword>
<dbReference type="Gene3D" id="3.30.70.3490">
    <property type="match status" value="1"/>
</dbReference>
<feature type="compositionally biased region" description="Low complexity" evidence="5">
    <location>
        <begin position="341"/>
        <end position="358"/>
    </location>
</feature>
<feature type="compositionally biased region" description="Basic and acidic residues" evidence="5">
    <location>
        <begin position="178"/>
        <end position="193"/>
    </location>
</feature>
<feature type="region of interest" description="Disordered" evidence="5">
    <location>
        <begin position="166"/>
        <end position="229"/>
    </location>
</feature>
<comment type="caution">
    <text evidence="7">The sequence shown here is derived from an EMBL/GenBank/DDBJ whole genome shotgun (WGS) entry which is preliminary data.</text>
</comment>
<evidence type="ECO:0000313" key="7">
    <source>
        <dbReference type="EMBL" id="TFY59438.1"/>
    </source>
</evidence>
<dbReference type="Pfam" id="PF15409">
    <property type="entry name" value="PH_8"/>
    <property type="match status" value="1"/>
</dbReference>
<sequence length="753" mass="83572">MQHQTARHRQSFSKAAMDQVICEGWVLKKRRKKMQGFARRYFRLQQSGWLTYSFEPGQPSRDQIFLPHAAISSTPGRSDIHVDAGNATFHIKCLTVEDFNKWMSAFRKFLAPKDGQGPSSPTLGRRSTVRSLRATQLGGLGKAGPLVEEMSNTINEMQSLLTAWHEESLQRRSGSIRSKGDKEKRDRSKEHSGHVLGFLKKAAPQHQQPSPPRDSTQEEPSDAGPSSSANVEKLQAVLDTLKHQHSALMRMLPSYPTLDTPLSPTAGSSLAATSEEDGEQTPTAGTSLAQKLGRMSMMSSNSGGSNSVWFDAPEPEGAEEFLLDSTPGEEGVNGILDEDVQPSSPTSQSDVVSSSDATTDADTDAAESDSESDAAPETAPTSPAQSTEDRQIVRRAELPSGVVGDEGSLFAVLKKNVGKDLSQVAMPVSFNEPLTLLQKMAEELEYHDLLSQAARTDDSVDRLCIIAAFAVSTYANTKYRTGRKGFNPMLAETFEESRMRFIAEKVSHNPVILAYHAEGDGWELWATSSGKTKFWGKSLEIIPQGTTHLKLAHDSEYRKRPSSFMRNLMMGTKYLEHCGKLIIEHTASGGKCVLDFKEGGYWGPANQVSGAVVSPNGKTQAHLEGKWDEQMAQKLDSSHLRVLWRITPFPKKAPEFYGFTTFGITLNEITPDLEGRLPPTDSRFRTDVRALEEGDIDSAEEEKKRIEEMQRDRRKCGGEAKPKWFKQQGDEWVYVGGYWEQRERGWKDIQPLW</sequence>
<dbReference type="SUPFAM" id="SSF50729">
    <property type="entry name" value="PH domain-like"/>
    <property type="match status" value="1"/>
</dbReference>
<dbReference type="PANTHER" id="PTHR10972">
    <property type="entry name" value="OXYSTEROL-BINDING PROTEIN-RELATED"/>
    <property type="match status" value="1"/>
</dbReference>
<dbReference type="InterPro" id="IPR011993">
    <property type="entry name" value="PH-like_dom_sf"/>
</dbReference>
<dbReference type="GO" id="GO:0120009">
    <property type="term" value="P:intermembrane lipid transfer"/>
    <property type="evidence" value="ECO:0007669"/>
    <property type="project" value="UniProtKB-ARBA"/>
</dbReference>
<dbReference type="GO" id="GO:0006887">
    <property type="term" value="P:exocytosis"/>
    <property type="evidence" value="ECO:0007669"/>
    <property type="project" value="TreeGrafter"/>
</dbReference>
<dbReference type="SUPFAM" id="SSF144000">
    <property type="entry name" value="Oxysterol-binding protein-like"/>
    <property type="match status" value="1"/>
</dbReference>
<name>A0A4Y9YC25_9APHY</name>
<dbReference type="PANTHER" id="PTHR10972:SF203">
    <property type="entry name" value="OXYSTEROL-BINDING PROTEIN HOMOLOG 3"/>
    <property type="match status" value="1"/>
</dbReference>
<dbReference type="FunFam" id="2.40.160.120:FF:000001">
    <property type="entry name" value="Oxysterol-binding protein"/>
    <property type="match status" value="1"/>
</dbReference>
<dbReference type="GO" id="GO:0005886">
    <property type="term" value="C:plasma membrane"/>
    <property type="evidence" value="ECO:0007669"/>
    <property type="project" value="TreeGrafter"/>
</dbReference>
<dbReference type="InterPro" id="IPR041680">
    <property type="entry name" value="PH_8"/>
</dbReference>
<evidence type="ECO:0000256" key="4">
    <source>
        <dbReference type="ARBA" id="ARBA00023121"/>
    </source>
</evidence>
<dbReference type="Gene3D" id="2.40.160.120">
    <property type="match status" value="1"/>
</dbReference>
<feature type="region of interest" description="Disordered" evidence="5">
    <location>
        <begin position="258"/>
        <end position="284"/>
    </location>
</feature>
<evidence type="ECO:0000256" key="5">
    <source>
        <dbReference type="SAM" id="MobiDB-lite"/>
    </source>
</evidence>
<dbReference type="AlphaFoldDB" id="A0A4Y9YC25"/>
<dbReference type="GO" id="GO:0035621">
    <property type="term" value="P:ER to Golgi ceramide transport"/>
    <property type="evidence" value="ECO:0007669"/>
    <property type="project" value="TreeGrafter"/>
</dbReference>
<dbReference type="GO" id="GO:0005829">
    <property type="term" value="C:cytosol"/>
    <property type="evidence" value="ECO:0007669"/>
    <property type="project" value="TreeGrafter"/>
</dbReference>
<reference evidence="7 8" key="1">
    <citation type="submission" date="2019-01" db="EMBL/GenBank/DDBJ databases">
        <title>Genome sequencing of the rare red list fungi Fomitopsis rosea.</title>
        <authorList>
            <person name="Buettner E."/>
            <person name="Kellner H."/>
        </authorList>
    </citation>
    <scope>NUCLEOTIDE SEQUENCE [LARGE SCALE GENOMIC DNA]</scope>
    <source>
        <strain evidence="7 8">DSM 105464</strain>
    </source>
</reference>
<organism evidence="7 8">
    <name type="scientific">Rhodofomes roseus</name>
    <dbReference type="NCBI Taxonomy" id="34475"/>
    <lineage>
        <taxon>Eukaryota</taxon>
        <taxon>Fungi</taxon>
        <taxon>Dikarya</taxon>
        <taxon>Basidiomycota</taxon>
        <taxon>Agaricomycotina</taxon>
        <taxon>Agaricomycetes</taxon>
        <taxon>Polyporales</taxon>
        <taxon>Rhodofomes</taxon>
    </lineage>
</organism>
<dbReference type="GO" id="GO:0032934">
    <property type="term" value="F:sterol binding"/>
    <property type="evidence" value="ECO:0007669"/>
    <property type="project" value="TreeGrafter"/>
</dbReference>
<dbReference type="GO" id="GO:0097038">
    <property type="term" value="C:perinuclear endoplasmic reticulum"/>
    <property type="evidence" value="ECO:0007669"/>
    <property type="project" value="TreeGrafter"/>
</dbReference>
<dbReference type="GO" id="GO:0032541">
    <property type="term" value="C:cortical endoplasmic reticulum"/>
    <property type="evidence" value="ECO:0007669"/>
    <property type="project" value="TreeGrafter"/>
</dbReference>
<dbReference type="Gene3D" id="2.30.29.30">
    <property type="entry name" value="Pleckstrin-homology domain (PH domain)/Phosphotyrosine-binding domain (PTB)"/>
    <property type="match status" value="1"/>
</dbReference>
<evidence type="ECO:0000256" key="1">
    <source>
        <dbReference type="ARBA" id="ARBA00008842"/>
    </source>
</evidence>
<feature type="domain" description="PH" evidence="6">
    <location>
        <begin position="19"/>
        <end position="111"/>
    </location>
</feature>
<dbReference type="InterPro" id="IPR037239">
    <property type="entry name" value="OSBP_sf"/>
</dbReference>
<dbReference type="PROSITE" id="PS50003">
    <property type="entry name" value="PH_DOMAIN"/>
    <property type="match status" value="1"/>
</dbReference>
<accession>A0A4Y9YC25</accession>
<feature type="compositionally biased region" description="Acidic residues" evidence="5">
    <location>
        <begin position="359"/>
        <end position="374"/>
    </location>
</feature>
<dbReference type="EMBL" id="SEKV01000303">
    <property type="protein sequence ID" value="TFY59438.1"/>
    <property type="molecule type" value="Genomic_DNA"/>
</dbReference>
<proteinExistence type="inferred from homology"/>
<dbReference type="GO" id="GO:0034727">
    <property type="term" value="P:piecemeal microautophagy of the nucleus"/>
    <property type="evidence" value="ECO:0007669"/>
    <property type="project" value="TreeGrafter"/>
</dbReference>
<evidence type="ECO:0000313" key="8">
    <source>
        <dbReference type="Proteomes" id="UP000298390"/>
    </source>
</evidence>
<keyword evidence="4" id="KW-0446">Lipid-binding</keyword>
<dbReference type="Proteomes" id="UP000298390">
    <property type="component" value="Unassembled WGS sequence"/>
</dbReference>
<evidence type="ECO:0000256" key="3">
    <source>
        <dbReference type="ARBA" id="ARBA00023055"/>
    </source>
</evidence>
<dbReference type="STRING" id="34475.A0A4Y9YC25"/>
<feature type="region of interest" description="Disordered" evidence="5">
    <location>
        <begin position="699"/>
        <end position="720"/>
    </location>
</feature>
<dbReference type="InterPro" id="IPR001849">
    <property type="entry name" value="PH_domain"/>
</dbReference>
<dbReference type="InterPro" id="IPR000648">
    <property type="entry name" value="Oxysterol-bd"/>
</dbReference>
<dbReference type="CDD" id="cd13289">
    <property type="entry name" value="PH_Osh3p_yeast"/>
    <property type="match status" value="1"/>
</dbReference>